<name>A0A0C2X3F3_SERVB</name>
<organism evidence="1 2">
    <name type="scientific">Serendipita vermifera MAFF 305830</name>
    <dbReference type="NCBI Taxonomy" id="933852"/>
    <lineage>
        <taxon>Eukaryota</taxon>
        <taxon>Fungi</taxon>
        <taxon>Dikarya</taxon>
        <taxon>Basidiomycota</taxon>
        <taxon>Agaricomycotina</taxon>
        <taxon>Agaricomycetes</taxon>
        <taxon>Sebacinales</taxon>
        <taxon>Serendipitaceae</taxon>
        <taxon>Serendipita</taxon>
    </lineage>
</organism>
<feature type="non-terminal residue" evidence="1">
    <location>
        <position position="383"/>
    </location>
</feature>
<reference evidence="1 2" key="1">
    <citation type="submission" date="2014-04" db="EMBL/GenBank/DDBJ databases">
        <authorList>
            <consortium name="DOE Joint Genome Institute"/>
            <person name="Kuo A."/>
            <person name="Zuccaro A."/>
            <person name="Kohler A."/>
            <person name="Nagy L.G."/>
            <person name="Floudas D."/>
            <person name="Copeland A."/>
            <person name="Barry K.W."/>
            <person name="Cichocki N."/>
            <person name="Veneault-Fourrey C."/>
            <person name="LaButti K."/>
            <person name="Lindquist E.A."/>
            <person name="Lipzen A."/>
            <person name="Lundell T."/>
            <person name="Morin E."/>
            <person name="Murat C."/>
            <person name="Sun H."/>
            <person name="Tunlid A."/>
            <person name="Henrissat B."/>
            <person name="Grigoriev I.V."/>
            <person name="Hibbett D.S."/>
            <person name="Martin F."/>
            <person name="Nordberg H.P."/>
            <person name="Cantor M.N."/>
            <person name="Hua S.X."/>
        </authorList>
    </citation>
    <scope>NUCLEOTIDE SEQUENCE [LARGE SCALE GENOMIC DNA]</scope>
    <source>
        <strain evidence="1 2">MAFF 305830</strain>
    </source>
</reference>
<dbReference type="HOGENOM" id="CLU_000288_125_0_1"/>
<dbReference type="GO" id="GO:0043531">
    <property type="term" value="F:ADP binding"/>
    <property type="evidence" value="ECO:0007669"/>
    <property type="project" value="InterPro"/>
</dbReference>
<dbReference type="STRING" id="933852.A0A0C2X3F3"/>
<protein>
    <submittedName>
        <fullName evidence="1">Uncharacterized protein</fullName>
    </submittedName>
</protein>
<dbReference type="InterPro" id="IPR027417">
    <property type="entry name" value="P-loop_NTPase"/>
</dbReference>
<evidence type="ECO:0000313" key="2">
    <source>
        <dbReference type="Proteomes" id="UP000054097"/>
    </source>
</evidence>
<reference evidence="2" key="2">
    <citation type="submission" date="2015-01" db="EMBL/GenBank/DDBJ databases">
        <title>Evolutionary Origins and Diversification of the Mycorrhizal Mutualists.</title>
        <authorList>
            <consortium name="DOE Joint Genome Institute"/>
            <consortium name="Mycorrhizal Genomics Consortium"/>
            <person name="Kohler A."/>
            <person name="Kuo A."/>
            <person name="Nagy L.G."/>
            <person name="Floudas D."/>
            <person name="Copeland A."/>
            <person name="Barry K.W."/>
            <person name="Cichocki N."/>
            <person name="Veneault-Fourrey C."/>
            <person name="LaButti K."/>
            <person name="Lindquist E.A."/>
            <person name="Lipzen A."/>
            <person name="Lundell T."/>
            <person name="Morin E."/>
            <person name="Murat C."/>
            <person name="Riley R."/>
            <person name="Ohm R."/>
            <person name="Sun H."/>
            <person name="Tunlid A."/>
            <person name="Henrissat B."/>
            <person name="Grigoriev I.V."/>
            <person name="Hibbett D.S."/>
            <person name="Martin F."/>
        </authorList>
    </citation>
    <scope>NUCLEOTIDE SEQUENCE [LARGE SCALE GENOMIC DNA]</scope>
    <source>
        <strain evidence="2">MAFF 305830</strain>
    </source>
</reference>
<dbReference type="SUPFAM" id="SSF52540">
    <property type="entry name" value="P-loop containing nucleoside triphosphate hydrolases"/>
    <property type="match status" value="1"/>
</dbReference>
<gene>
    <name evidence="1" type="ORF">M408DRAFT_76734</name>
</gene>
<evidence type="ECO:0000313" key="1">
    <source>
        <dbReference type="EMBL" id="KIM23937.1"/>
    </source>
</evidence>
<dbReference type="EMBL" id="KN824330">
    <property type="protein sequence ID" value="KIM23937.1"/>
    <property type="molecule type" value="Genomic_DNA"/>
</dbReference>
<dbReference type="PANTHER" id="PTHR35205">
    <property type="entry name" value="NB-ARC AND TPR DOMAIN PROTEIN"/>
    <property type="match status" value="1"/>
</dbReference>
<dbReference type="PANTHER" id="PTHR35205:SF1">
    <property type="entry name" value="ZU5 DOMAIN-CONTAINING PROTEIN"/>
    <property type="match status" value="1"/>
</dbReference>
<dbReference type="AlphaFoldDB" id="A0A0C2X3F3"/>
<dbReference type="Proteomes" id="UP000054097">
    <property type="component" value="Unassembled WGS sequence"/>
</dbReference>
<dbReference type="Gene3D" id="3.40.50.300">
    <property type="entry name" value="P-loop containing nucleotide triphosphate hydrolases"/>
    <property type="match status" value="1"/>
</dbReference>
<accession>A0A0C2X3F3</accession>
<proteinExistence type="predicted"/>
<sequence length="383" mass="43433">MLLITGIGGCGKTQLMLRFMKENKSKFTYQFFIDGSSEDRIRADIIGNVRALGREHAQKGFEDCLLFLSDPRDGRSLLLYDNVDDPDIDLSSLLPRGNSCSVAITSRNCTLGYLEPQAHLQLDVMSIDEAAELLLRGLNLPAPITDRNPNDIIKLAETLGCLPLALQQACAYMRQTKCSPEQYLERLSTSREELLGRAIKLQINMQSVSTYAAFETSFVKLPTYSQQILRLLSHFHWSGFPLELVKTAAQYQFLDFEWTTLERDSDFYIGKRLLEEVFLHNGEWKVTKLDDMIVSLENYSLVTTVHGVDTLLLQVHPLLHEWVRTYALDDQPNYQSAAIFLLALGARNEYTAATQYLASHVTHMSPLWDNLHVDNSIAFGFIL</sequence>
<keyword evidence="2" id="KW-1185">Reference proteome</keyword>
<dbReference type="OrthoDB" id="1658288at2759"/>